<proteinExistence type="predicted"/>
<reference evidence="1 2" key="1">
    <citation type="submission" date="2019-09" db="EMBL/GenBank/DDBJ databases">
        <title>YIM 132180 draft genome.</title>
        <authorList>
            <person name="Zhang K."/>
        </authorList>
    </citation>
    <scope>NUCLEOTIDE SEQUENCE [LARGE SCALE GENOMIC DNA]</scope>
    <source>
        <strain evidence="1 2">YIM 132180</strain>
    </source>
</reference>
<protein>
    <submittedName>
        <fullName evidence="1">Uncharacterized protein</fullName>
    </submittedName>
</protein>
<dbReference type="RefSeq" id="WP_150972387.1">
    <property type="nucleotide sequence ID" value="NZ_VZDO01000018.1"/>
</dbReference>
<sequence>MSVWSMAMRSIELEQGLKVRFPGQDASFADGVEIGVLAALMTAKHPEFDREIALGNLEQARALGRKLGYHLADQELAAVDRVRVTFRARSLAPKLRLVASAG</sequence>
<dbReference type="AlphaFoldDB" id="A0A7V7PLI6"/>
<dbReference type="EMBL" id="VZDO01000018">
    <property type="protein sequence ID" value="KAB0677168.1"/>
    <property type="molecule type" value="Genomic_DNA"/>
</dbReference>
<dbReference type="Proteomes" id="UP000432089">
    <property type="component" value="Unassembled WGS sequence"/>
</dbReference>
<keyword evidence="2" id="KW-1185">Reference proteome</keyword>
<organism evidence="1 2">
    <name type="scientific">Plantimonas leprariae</name>
    <dbReference type="NCBI Taxonomy" id="2615207"/>
    <lineage>
        <taxon>Bacteria</taxon>
        <taxon>Pseudomonadati</taxon>
        <taxon>Pseudomonadota</taxon>
        <taxon>Alphaproteobacteria</taxon>
        <taxon>Hyphomicrobiales</taxon>
        <taxon>Aurantimonadaceae</taxon>
        <taxon>Plantimonas</taxon>
    </lineage>
</organism>
<gene>
    <name evidence="1" type="ORF">F6X38_18750</name>
</gene>
<accession>A0A7V7PLI6</accession>
<name>A0A7V7PLI6_9HYPH</name>
<evidence type="ECO:0000313" key="1">
    <source>
        <dbReference type="EMBL" id="KAB0677168.1"/>
    </source>
</evidence>
<comment type="caution">
    <text evidence="1">The sequence shown here is derived from an EMBL/GenBank/DDBJ whole genome shotgun (WGS) entry which is preliminary data.</text>
</comment>
<evidence type="ECO:0000313" key="2">
    <source>
        <dbReference type="Proteomes" id="UP000432089"/>
    </source>
</evidence>